<dbReference type="EC" id="3.2.1.23" evidence="3"/>
<feature type="domain" description="Glycosyl hydrolases family 2 sugar binding" evidence="6">
    <location>
        <begin position="68"/>
        <end position="182"/>
    </location>
</feature>
<protein>
    <recommendedName>
        <fullName evidence="3">beta-galactosidase</fullName>
        <ecNumber evidence="3">3.2.1.23</ecNumber>
    </recommendedName>
</protein>
<organism evidence="7">
    <name type="scientific">termite gut metagenome</name>
    <dbReference type="NCBI Taxonomy" id="433724"/>
    <lineage>
        <taxon>unclassified sequences</taxon>
        <taxon>metagenomes</taxon>
        <taxon>organismal metagenomes</taxon>
    </lineage>
</organism>
<evidence type="ECO:0000256" key="5">
    <source>
        <dbReference type="ARBA" id="ARBA00023295"/>
    </source>
</evidence>
<keyword evidence="5 7" id="KW-0326">Glycosidase</keyword>
<dbReference type="InterPro" id="IPR050347">
    <property type="entry name" value="Bact_Beta-galactosidase"/>
</dbReference>
<comment type="catalytic activity">
    <reaction evidence="1">
        <text>Hydrolysis of terminal non-reducing beta-D-galactose residues in beta-D-galactosides.</text>
        <dbReference type="EC" id="3.2.1.23"/>
    </reaction>
</comment>
<evidence type="ECO:0000259" key="6">
    <source>
        <dbReference type="Pfam" id="PF02837"/>
    </source>
</evidence>
<reference evidence="7" key="1">
    <citation type="submission" date="2019-03" db="EMBL/GenBank/DDBJ databases">
        <title>Single cell metagenomics reveals metabolic interactions within the superorganism composed of flagellate Streblomastix strix and complex community of Bacteroidetes bacteria on its surface.</title>
        <authorList>
            <person name="Treitli S.C."/>
            <person name="Kolisko M."/>
            <person name="Husnik F."/>
            <person name="Keeling P."/>
            <person name="Hampl V."/>
        </authorList>
    </citation>
    <scope>NUCLEOTIDE SEQUENCE</scope>
    <source>
        <strain evidence="7">STM</strain>
    </source>
</reference>
<comment type="similarity">
    <text evidence="2">Belongs to the glycosyl hydrolase 2 family.</text>
</comment>
<dbReference type="SUPFAM" id="SSF49785">
    <property type="entry name" value="Galactose-binding domain-like"/>
    <property type="match status" value="1"/>
</dbReference>
<comment type="caution">
    <text evidence="7">The sequence shown here is derived from an EMBL/GenBank/DDBJ whole genome shotgun (WGS) entry which is preliminary data.</text>
</comment>
<dbReference type="InterPro" id="IPR006104">
    <property type="entry name" value="Glyco_hydro_2_N"/>
</dbReference>
<dbReference type="GO" id="GO:0005990">
    <property type="term" value="P:lactose catabolic process"/>
    <property type="evidence" value="ECO:0007669"/>
    <property type="project" value="TreeGrafter"/>
</dbReference>
<dbReference type="PANTHER" id="PTHR46323">
    <property type="entry name" value="BETA-GALACTOSIDASE"/>
    <property type="match status" value="1"/>
</dbReference>
<accession>A0A5J4PPI8</accession>
<dbReference type="Gene3D" id="2.60.120.260">
    <property type="entry name" value="Galactose-binding domain-like"/>
    <property type="match status" value="1"/>
</dbReference>
<gene>
    <name evidence="7" type="ORF">EZS27_037938</name>
</gene>
<dbReference type="Pfam" id="PF02837">
    <property type="entry name" value="Glyco_hydro_2_N"/>
    <property type="match status" value="1"/>
</dbReference>
<dbReference type="GO" id="GO:0009341">
    <property type="term" value="C:beta-galactosidase complex"/>
    <property type="evidence" value="ECO:0007669"/>
    <property type="project" value="TreeGrafter"/>
</dbReference>
<feature type="non-terminal residue" evidence="7">
    <location>
        <position position="182"/>
    </location>
</feature>
<dbReference type="GO" id="GO:0004565">
    <property type="term" value="F:beta-galactosidase activity"/>
    <property type="evidence" value="ECO:0007669"/>
    <property type="project" value="UniProtKB-EC"/>
</dbReference>
<dbReference type="EMBL" id="SNRY01007234">
    <property type="protein sequence ID" value="KAA6310831.1"/>
    <property type="molecule type" value="Genomic_DNA"/>
</dbReference>
<evidence type="ECO:0000256" key="4">
    <source>
        <dbReference type="ARBA" id="ARBA00022801"/>
    </source>
</evidence>
<evidence type="ECO:0000313" key="7">
    <source>
        <dbReference type="EMBL" id="KAA6310831.1"/>
    </source>
</evidence>
<keyword evidence="4 7" id="KW-0378">Hydrolase</keyword>
<dbReference type="InterPro" id="IPR008979">
    <property type="entry name" value="Galactose-bd-like_sf"/>
</dbReference>
<proteinExistence type="inferred from homology"/>
<name>A0A5J4PPI8_9ZZZZ</name>
<evidence type="ECO:0000256" key="2">
    <source>
        <dbReference type="ARBA" id="ARBA00007401"/>
    </source>
</evidence>
<evidence type="ECO:0000256" key="3">
    <source>
        <dbReference type="ARBA" id="ARBA00012756"/>
    </source>
</evidence>
<dbReference type="AlphaFoldDB" id="A0A5J4PPI8"/>
<dbReference type="PANTHER" id="PTHR46323:SF2">
    <property type="entry name" value="BETA-GALACTOSIDASE"/>
    <property type="match status" value="1"/>
</dbReference>
<sequence>MKKTFIIGVFALFLPQVAMQAQDRYEQITTPELTSINKESPRSTFTSYTSEEYAERNNRTDGTLRLLLNGKWKFKYVEDFANRPANFANPKTNTNDWAEINVPGNWERQGFGTPIYINIGYSFCSKGYEPYWDKPNPPYVPKDWNPTGTYRRKFTLSNEWNGKEIFLSADGTRGAAFFYLNG</sequence>
<evidence type="ECO:0000256" key="1">
    <source>
        <dbReference type="ARBA" id="ARBA00001412"/>
    </source>
</evidence>